<comment type="subcellular location">
    <subcellularLocation>
        <location evidence="1">Membrane</location>
        <topology evidence="1">Multi-pass membrane protein</topology>
    </subcellularLocation>
</comment>
<keyword evidence="5 9" id="KW-1133">Transmembrane helix</keyword>
<evidence type="ECO:0000256" key="8">
    <source>
        <dbReference type="SAM" id="MobiDB-lite"/>
    </source>
</evidence>
<evidence type="ECO:0000256" key="3">
    <source>
        <dbReference type="ARBA" id="ARBA00022448"/>
    </source>
</evidence>
<evidence type="ECO:0000256" key="7">
    <source>
        <dbReference type="ARBA" id="ARBA00036634"/>
    </source>
</evidence>
<dbReference type="InterPro" id="IPR027815">
    <property type="entry name" value="CSC1/OSCA1-like_cyt"/>
</dbReference>
<feature type="transmembrane region" description="Helical" evidence="9">
    <location>
        <begin position="190"/>
        <end position="210"/>
    </location>
</feature>
<evidence type="ECO:0000259" key="12">
    <source>
        <dbReference type="Pfam" id="PF14703"/>
    </source>
</evidence>
<feature type="domain" description="CSC1/OSCA1-like N-terminal transmembrane" evidence="11">
    <location>
        <begin position="46"/>
        <end position="210"/>
    </location>
</feature>
<protein>
    <recommendedName>
        <fullName evidence="15">CSC1-like protein 1</fullName>
    </recommendedName>
</protein>
<evidence type="ECO:0000256" key="6">
    <source>
        <dbReference type="ARBA" id="ARBA00023136"/>
    </source>
</evidence>
<feature type="domain" description="CSC1/OSCA1-like cytosolic" evidence="12">
    <location>
        <begin position="227"/>
        <end position="421"/>
    </location>
</feature>
<keyword evidence="4 9" id="KW-0812">Transmembrane</keyword>
<comment type="catalytic activity">
    <reaction evidence="7">
        <text>Ca(2+)(in) = Ca(2+)(out)</text>
        <dbReference type="Rhea" id="RHEA:29671"/>
        <dbReference type="ChEBI" id="CHEBI:29108"/>
    </reaction>
</comment>
<reference evidence="13" key="1">
    <citation type="submission" date="2021-01" db="EMBL/GenBank/DDBJ databases">
        <authorList>
            <person name="Zahm M."/>
            <person name="Roques C."/>
            <person name="Cabau C."/>
            <person name="Klopp C."/>
            <person name="Donnadieu C."/>
            <person name="Jouanno E."/>
            <person name="Lampietro C."/>
            <person name="Louis A."/>
            <person name="Herpin A."/>
            <person name="Echchiki A."/>
            <person name="Berthelot C."/>
            <person name="Parey E."/>
            <person name="Roest-Crollius H."/>
            <person name="Braasch I."/>
            <person name="Postlethwait J."/>
            <person name="Bobe J."/>
            <person name="Montfort J."/>
            <person name="Bouchez O."/>
            <person name="Begum T."/>
            <person name="Mejri S."/>
            <person name="Adams A."/>
            <person name="Chen W.-J."/>
            <person name="Guiguen Y."/>
        </authorList>
    </citation>
    <scope>NUCLEOTIDE SEQUENCE</scope>
    <source>
        <tissue evidence="13">Blood</tissue>
    </source>
</reference>
<comment type="similarity">
    <text evidence="2">Belongs to the CSC1 (TC 1.A.17) family.</text>
</comment>
<feature type="transmembrane region" description="Helical" evidence="9">
    <location>
        <begin position="145"/>
        <end position="170"/>
    </location>
</feature>
<name>A0A8T3DRK9_9TELE</name>
<dbReference type="EMBL" id="JAERUA010000007">
    <property type="protein sequence ID" value="KAI1897997.1"/>
    <property type="molecule type" value="Genomic_DNA"/>
</dbReference>
<feature type="transmembrane region" description="Helical" evidence="9">
    <location>
        <begin position="517"/>
        <end position="544"/>
    </location>
</feature>
<evidence type="ECO:0000256" key="2">
    <source>
        <dbReference type="ARBA" id="ARBA00007779"/>
    </source>
</evidence>
<evidence type="ECO:0000256" key="9">
    <source>
        <dbReference type="SAM" id="Phobius"/>
    </source>
</evidence>
<evidence type="ECO:0000259" key="11">
    <source>
        <dbReference type="Pfam" id="PF13967"/>
    </source>
</evidence>
<comment type="caution">
    <text evidence="13">The sequence shown here is derived from an EMBL/GenBank/DDBJ whole genome shotgun (WGS) entry which is preliminary data.</text>
</comment>
<organism evidence="13 14">
    <name type="scientific">Albula goreensis</name>
    <dbReference type="NCBI Taxonomy" id="1534307"/>
    <lineage>
        <taxon>Eukaryota</taxon>
        <taxon>Metazoa</taxon>
        <taxon>Chordata</taxon>
        <taxon>Craniata</taxon>
        <taxon>Vertebrata</taxon>
        <taxon>Euteleostomi</taxon>
        <taxon>Actinopterygii</taxon>
        <taxon>Neopterygii</taxon>
        <taxon>Teleostei</taxon>
        <taxon>Albuliformes</taxon>
        <taxon>Albulidae</taxon>
        <taxon>Albula</taxon>
    </lineage>
</organism>
<feature type="region of interest" description="Disordered" evidence="8">
    <location>
        <begin position="774"/>
        <end position="810"/>
    </location>
</feature>
<dbReference type="Pfam" id="PF13967">
    <property type="entry name" value="RSN1_TM"/>
    <property type="match status" value="1"/>
</dbReference>
<dbReference type="GO" id="GO:0005227">
    <property type="term" value="F:calcium-activated cation channel activity"/>
    <property type="evidence" value="ECO:0007669"/>
    <property type="project" value="InterPro"/>
</dbReference>
<dbReference type="OrthoDB" id="1689567at2759"/>
<keyword evidence="3" id="KW-0813">Transport</keyword>
<dbReference type="InterPro" id="IPR045122">
    <property type="entry name" value="Csc1-like"/>
</dbReference>
<gene>
    <name evidence="13" type="ORF">AGOR_G00089060</name>
</gene>
<feature type="transmembrane region" description="Helical" evidence="9">
    <location>
        <begin position="433"/>
        <end position="454"/>
    </location>
</feature>
<dbReference type="PANTHER" id="PTHR13018:SF24">
    <property type="entry name" value="CSC1-LIKE PROTEIN 1"/>
    <property type="match status" value="1"/>
</dbReference>
<proteinExistence type="inferred from homology"/>
<evidence type="ECO:0000256" key="4">
    <source>
        <dbReference type="ARBA" id="ARBA00022692"/>
    </source>
</evidence>
<dbReference type="InterPro" id="IPR003864">
    <property type="entry name" value="CSC1/OSCA1-like_7TM"/>
</dbReference>
<keyword evidence="6 9" id="KW-0472">Membrane</keyword>
<evidence type="ECO:0000256" key="1">
    <source>
        <dbReference type="ARBA" id="ARBA00004141"/>
    </source>
</evidence>
<feature type="transmembrane region" description="Helical" evidence="9">
    <location>
        <begin position="474"/>
        <end position="496"/>
    </location>
</feature>
<feature type="transmembrane region" description="Helical" evidence="9">
    <location>
        <begin position="674"/>
        <end position="696"/>
    </location>
</feature>
<accession>A0A8T3DRK9</accession>
<evidence type="ECO:0000259" key="10">
    <source>
        <dbReference type="Pfam" id="PF02714"/>
    </source>
</evidence>
<evidence type="ECO:0000313" key="13">
    <source>
        <dbReference type="EMBL" id="KAI1897997.1"/>
    </source>
</evidence>
<dbReference type="GO" id="GO:0005886">
    <property type="term" value="C:plasma membrane"/>
    <property type="evidence" value="ECO:0007669"/>
    <property type="project" value="TreeGrafter"/>
</dbReference>
<feature type="transmembrane region" description="Helical" evidence="9">
    <location>
        <begin position="44"/>
        <end position="63"/>
    </location>
</feature>
<evidence type="ECO:0008006" key="15">
    <source>
        <dbReference type="Google" id="ProtNLM"/>
    </source>
</evidence>
<feature type="transmembrane region" description="Helical" evidence="9">
    <location>
        <begin position="708"/>
        <end position="729"/>
    </location>
</feature>
<feature type="domain" description="CSC1/OSCA1-like 7TM region" evidence="10">
    <location>
        <begin position="432"/>
        <end position="704"/>
    </location>
</feature>
<dbReference type="PANTHER" id="PTHR13018">
    <property type="entry name" value="PROBABLE MEMBRANE PROTEIN DUF221-RELATED"/>
    <property type="match status" value="1"/>
</dbReference>
<dbReference type="Pfam" id="PF14703">
    <property type="entry name" value="PHM7_cyt"/>
    <property type="match status" value="1"/>
</dbReference>
<dbReference type="InterPro" id="IPR032880">
    <property type="entry name" value="CSC1/OSCA1-like_N"/>
</dbReference>
<dbReference type="AlphaFoldDB" id="A0A8T3DRK9"/>
<keyword evidence="14" id="KW-1185">Reference proteome</keyword>
<sequence>MASPWWEQFSLLPNNGTASKDNSCFSATEESTVLRGVNFGGVPVVLLLDFIVFIVLLSLFSIIRRKFWDYGRLALVAESNRFNETSHRRYGRVSSVMSNADEPEEIVREQGFCSWLPFVIRMDEETIKDRCGSDAVHYLSFQRHLIALLSIICVSSVAIILPVNLSGNLLGHDPYSFGRTTIGNLQTDNHLLWLHTVFAVLYLILAVAVLRHHTSKIKDIRSDTDRKTLLVCFIPKDATEERLKTHFNEAYPTCCVSEVHLCYDVTKLIYLSKERKRAAQNLHYYQRALEQQGKRQLIQPRLCGQLCCCATASCQRVDAIDFYSEQEAALLQQVKQQQELVPQQTLGMAFVTLQTDSMAAYILKDFNALDCGGGAGDVSSRGPVCCGCGREPQPSSESAVLKVSRWRVTYAPHPRNIYWENLSVQGVRWWLRWLLINFFLFFLLFFLTTPSIIINTMDKFNVTKPIYYLNSAVISQFFPTLLLWSFSALLPTVVYYSTLGESHWTRSDENKTMMHKLYIFLLFMVLILPSLGLTSLDVFFRWLFDTQFLSQGKLKFECVFLPDQGAFFVNYVIAAALVGSGMELLRLPGLLLYTVRMALARSAAERKYIKQNQAYEFEYGAMYGWTLCVFTVIMAYSITCPVIVPFGLLYMMLKHLVDKHNLYFAYLPARLDRQVHLGAVNQALVAPIMCLTWLYFFSVIRSGFMADTSLFTFIVLCVTIFICISYSCFGHFKYLSPHNYRVKEDADEAGDEPVQEPSGAVYLPRVLQSSSLLASSPASGKSQSYGALDDNSAPLNFTSSEPGPLAPTNG</sequence>
<dbReference type="Proteomes" id="UP000829720">
    <property type="component" value="Unassembled WGS sequence"/>
</dbReference>
<evidence type="ECO:0000256" key="5">
    <source>
        <dbReference type="ARBA" id="ARBA00022989"/>
    </source>
</evidence>
<feature type="transmembrane region" description="Helical" evidence="9">
    <location>
        <begin position="624"/>
        <end position="653"/>
    </location>
</feature>
<dbReference type="Pfam" id="PF02714">
    <property type="entry name" value="RSN1_7TM"/>
    <property type="match status" value="1"/>
</dbReference>
<evidence type="ECO:0000313" key="14">
    <source>
        <dbReference type="Proteomes" id="UP000829720"/>
    </source>
</evidence>